<dbReference type="SUPFAM" id="SSF52141">
    <property type="entry name" value="Uracil-DNA glycosylase-like"/>
    <property type="match status" value="1"/>
</dbReference>
<keyword evidence="1 7" id="KW-0963">Cytoplasm</keyword>
<dbReference type="GO" id="GO:0003677">
    <property type="term" value="F:DNA binding"/>
    <property type="evidence" value="ECO:0007669"/>
    <property type="project" value="UniProtKB-KW"/>
</dbReference>
<evidence type="ECO:0000313" key="9">
    <source>
        <dbReference type="EMBL" id="STM58159.1"/>
    </source>
</evidence>
<keyword evidence="5 7" id="KW-0238">DNA-binding</keyword>
<dbReference type="SMART" id="SM00987">
    <property type="entry name" value="UreE_C"/>
    <property type="match status" value="1"/>
</dbReference>
<evidence type="ECO:0000256" key="1">
    <source>
        <dbReference type="ARBA" id="ARBA00022490"/>
    </source>
</evidence>
<organism evidence="9 10">
    <name type="scientific">Escherichia coli</name>
    <dbReference type="NCBI Taxonomy" id="562"/>
    <lineage>
        <taxon>Bacteria</taxon>
        <taxon>Pseudomonadati</taxon>
        <taxon>Pseudomonadota</taxon>
        <taxon>Gammaproteobacteria</taxon>
        <taxon>Enterobacterales</taxon>
        <taxon>Enterobacteriaceae</taxon>
        <taxon>Escherichia</taxon>
    </lineage>
</organism>
<keyword evidence="2 7" id="KW-0227">DNA damage</keyword>
<dbReference type="SMART" id="SM00986">
    <property type="entry name" value="UDG"/>
    <property type="match status" value="1"/>
</dbReference>
<keyword evidence="6 7" id="KW-0234">DNA repair</keyword>
<evidence type="ECO:0000256" key="4">
    <source>
        <dbReference type="ARBA" id="ARBA00022801"/>
    </source>
</evidence>
<comment type="subunit">
    <text evidence="7">Binds DNA as a monomer.</text>
</comment>
<name>A0A377E4M2_ECOLX</name>
<accession>A0A377E4M2</accession>
<dbReference type="GO" id="GO:0004844">
    <property type="term" value="F:uracil DNA N-glycosylase activity"/>
    <property type="evidence" value="ECO:0007669"/>
    <property type="project" value="TreeGrafter"/>
</dbReference>
<evidence type="ECO:0000256" key="2">
    <source>
        <dbReference type="ARBA" id="ARBA00022763"/>
    </source>
</evidence>
<dbReference type="InterPro" id="IPR015637">
    <property type="entry name" value="MUG/TDG"/>
</dbReference>
<keyword evidence="3 7" id="KW-0228">DNA excision</keyword>
<evidence type="ECO:0000256" key="6">
    <source>
        <dbReference type="ARBA" id="ARBA00023204"/>
    </source>
</evidence>
<comment type="similarity">
    <text evidence="7">Belongs to the uracil-DNA glycosylase (UDG) superfamily. TDG/mug family.</text>
</comment>
<dbReference type="HAMAP" id="MF_01956">
    <property type="entry name" value="MUG"/>
    <property type="match status" value="1"/>
</dbReference>
<protein>
    <recommendedName>
        <fullName evidence="7">G/U mismatch-specific DNA glycosylase</fullName>
        <ecNumber evidence="7">3.2.2.28</ecNumber>
    </recommendedName>
    <alternativeName>
        <fullName evidence="7">Double-strand-specific uracil glycosylase</fullName>
    </alternativeName>
    <alternativeName>
        <fullName evidence="7">Mismatch-specific uracil DNA-glycosylase</fullName>
        <shortName evidence="7">MUG</shortName>
    </alternativeName>
</protein>
<comment type="catalytic activity">
    <reaction evidence="7">
        <text>Specifically hydrolyzes mismatched double-stranded DNA and polynucleotides, releasing free uracil.</text>
        <dbReference type="EC" id="3.2.2.28"/>
    </reaction>
</comment>
<sequence length="199" mass="22239">MPAFEWVHVQLHQQKGMISLSPPTICNSAVKMIHDILAPGLRVVFCGINPGKSSAHTGFHFAHPGNRFWKVIHQAGFTDRLLKPEEERHLLDTRCGITMLVERPTVQASEVELHELRTGGRDLIKKIEDYQPAALAVLGKKAFEQAFSVRGAPWGKQKFTIGVTQVWVLPNPSGLNRATLEKLVESYRELDEALAMRGV</sequence>
<comment type="function">
    <text evidence="7">Excises ethenocytosine and uracil, which can arise by alkylation or deamination of cytosine, respectively, from the corresponding mispairs with guanine in ds-DNA. It is capable of hydrolyzing the carbon-nitrogen bond between the sugar-phosphate backbone of the DNA and the mispaired base. The complementary strand guanine functions in substrate recognition. Required for DNA damage lesion repair in stationary-phase cells.</text>
</comment>
<dbReference type="EC" id="3.2.2.28" evidence="7"/>
<dbReference type="GO" id="GO:0005737">
    <property type="term" value="C:cytoplasm"/>
    <property type="evidence" value="ECO:0007669"/>
    <property type="project" value="UniProtKB-SubCell"/>
</dbReference>
<evidence type="ECO:0000256" key="3">
    <source>
        <dbReference type="ARBA" id="ARBA00022769"/>
    </source>
</evidence>
<dbReference type="InterPro" id="IPR036895">
    <property type="entry name" value="Uracil-DNA_glycosylase-like_sf"/>
</dbReference>
<dbReference type="CDD" id="cd10028">
    <property type="entry name" value="UDG-F2_TDG_MUG"/>
    <property type="match status" value="1"/>
</dbReference>
<evidence type="ECO:0000256" key="7">
    <source>
        <dbReference type="HAMAP-Rule" id="MF_01956"/>
    </source>
</evidence>
<dbReference type="GO" id="GO:0006285">
    <property type="term" value="P:base-excision repair, AP site formation"/>
    <property type="evidence" value="ECO:0007669"/>
    <property type="project" value="UniProtKB-UniRule"/>
</dbReference>
<dbReference type="Proteomes" id="UP000254088">
    <property type="component" value="Unassembled WGS sequence"/>
</dbReference>
<dbReference type="PANTHER" id="PTHR12159:SF9">
    <property type="entry name" value="G_T MISMATCH-SPECIFIC THYMINE DNA GLYCOSYLASE"/>
    <property type="match status" value="1"/>
</dbReference>
<dbReference type="Gene3D" id="3.40.470.10">
    <property type="entry name" value="Uracil-DNA glycosylase-like domain"/>
    <property type="match status" value="1"/>
</dbReference>
<evidence type="ECO:0000256" key="5">
    <source>
        <dbReference type="ARBA" id="ARBA00023125"/>
    </source>
</evidence>
<evidence type="ECO:0000259" key="8">
    <source>
        <dbReference type="SMART" id="SM00986"/>
    </source>
</evidence>
<dbReference type="EMBL" id="UGEX01000002">
    <property type="protein sequence ID" value="STM58159.1"/>
    <property type="molecule type" value="Genomic_DNA"/>
</dbReference>
<feature type="domain" description="Uracil-DNA glycosylase-like" evidence="8">
    <location>
        <begin position="34"/>
        <end position="188"/>
    </location>
</feature>
<dbReference type="GO" id="GO:0008263">
    <property type="term" value="F:pyrimidine-specific mismatch base pair DNA N-glycosylase activity"/>
    <property type="evidence" value="ECO:0007669"/>
    <property type="project" value="UniProtKB-UniRule"/>
</dbReference>
<proteinExistence type="inferred from homology"/>
<evidence type="ECO:0000313" key="10">
    <source>
        <dbReference type="Proteomes" id="UP000254088"/>
    </source>
</evidence>
<dbReference type="InterPro" id="IPR005122">
    <property type="entry name" value="Uracil-DNA_glycosylase-like"/>
</dbReference>
<keyword evidence="4 7" id="KW-0378">Hydrolase</keyword>
<keyword evidence="9" id="KW-0326">Glycosidase</keyword>
<reference evidence="9 10" key="1">
    <citation type="submission" date="2018-06" db="EMBL/GenBank/DDBJ databases">
        <authorList>
            <consortium name="Pathogen Informatics"/>
            <person name="Doyle S."/>
        </authorList>
    </citation>
    <scope>NUCLEOTIDE SEQUENCE [LARGE SCALE GENOMIC DNA]</scope>
    <source>
        <strain evidence="9 10">NCTC10429</strain>
    </source>
</reference>
<dbReference type="PANTHER" id="PTHR12159">
    <property type="entry name" value="G/T AND G/U MISMATCH-SPECIFIC DNA GLYCOSYLASE"/>
    <property type="match status" value="1"/>
</dbReference>
<dbReference type="Pfam" id="PF03167">
    <property type="entry name" value="UDG"/>
    <property type="match status" value="1"/>
</dbReference>
<gene>
    <name evidence="9" type="primary">mug_2</name>
    <name evidence="7" type="synonym">mug</name>
    <name evidence="9" type="ORF">NCTC10429_04763</name>
</gene>
<comment type="subcellular location">
    <subcellularLocation>
        <location evidence="7">Cytoplasm</location>
    </subcellularLocation>
</comment>
<dbReference type="NCBIfam" id="NF007570">
    <property type="entry name" value="PRK10201.1"/>
    <property type="match status" value="1"/>
</dbReference>
<dbReference type="AlphaFoldDB" id="A0A377E4M2"/>
<dbReference type="InterPro" id="IPR023502">
    <property type="entry name" value="MUG_bact"/>
</dbReference>